<keyword evidence="1" id="KW-0472">Membrane</keyword>
<accession>A0A822YGU8</accession>
<organism evidence="2 3">
    <name type="scientific">Nelumbo nucifera</name>
    <name type="common">Sacred lotus</name>
    <dbReference type="NCBI Taxonomy" id="4432"/>
    <lineage>
        <taxon>Eukaryota</taxon>
        <taxon>Viridiplantae</taxon>
        <taxon>Streptophyta</taxon>
        <taxon>Embryophyta</taxon>
        <taxon>Tracheophyta</taxon>
        <taxon>Spermatophyta</taxon>
        <taxon>Magnoliopsida</taxon>
        <taxon>Proteales</taxon>
        <taxon>Nelumbonaceae</taxon>
        <taxon>Nelumbo</taxon>
    </lineage>
</organism>
<dbReference type="AlphaFoldDB" id="A0A822YGU8"/>
<evidence type="ECO:0000256" key="1">
    <source>
        <dbReference type="SAM" id="Phobius"/>
    </source>
</evidence>
<keyword evidence="1" id="KW-0812">Transmembrane</keyword>
<name>A0A822YGU8_NELNU</name>
<feature type="transmembrane region" description="Helical" evidence="1">
    <location>
        <begin position="95"/>
        <end position="126"/>
    </location>
</feature>
<protein>
    <submittedName>
        <fullName evidence="2">Uncharacterized protein</fullName>
    </submittedName>
</protein>
<dbReference type="Proteomes" id="UP000607653">
    <property type="component" value="Unassembled WGS sequence"/>
</dbReference>
<evidence type="ECO:0000313" key="2">
    <source>
        <dbReference type="EMBL" id="DAD28698.1"/>
    </source>
</evidence>
<comment type="caution">
    <text evidence="2">The sequence shown here is derived from an EMBL/GenBank/DDBJ whole genome shotgun (WGS) entry which is preliminary data.</text>
</comment>
<evidence type="ECO:0000313" key="3">
    <source>
        <dbReference type="Proteomes" id="UP000607653"/>
    </source>
</evidence>
<proteinExistence type="predicted"/>
<sequence>MNESENYYPYSCGLFRRSYRSSQSEGAPATAQVPTKSYVHCCSVSTSFSSAGVRSKVSSVHYRTSFSGAGVRSGDHMVVPSLSVPLQLRKFPQEILFIVISSPLLSPAPVFIRILCSLSFRLHFFLRRRCSLRRK</sequence>
<reference evidence="2 3" key="1">
    <citation type="journal article" date="2020" name="Mol. Biol. Evol.">
        <title>Distinct Expression and Methylation Patterns for Genes with Different Fates following a Single Whole-Genome Duplication in Flowering Plants.</title>
        <authorList>
            <person name="Shi T."/>
            <person name="Rahmani R.S."/>
            <person name="Gugger P.F."/>
            <person name="Wang M."/>
            <person name="Li H."/>
            <person name="Zhang Y."/>
            <person name="Li Z."/>
            <person name="Wang Q."/>
            <person name="Van de Peer Y."/>
            <person name="Marchal K."/>
            <person name="Chen J."/>
        </authorList>
    </citation>
    <scope>NUCLEOTIDE SEQUENCE [LARGE SCALE GENOMIC DNA]</scope>
    <source>
        <tissue evidence="2">Leaf</tissue>
    </source>
</reference>
<gene>
    <name evidence="2" type="ORF">HUJ06_030166</name>
</gene>
<keyword evidence="3" id="KW-1185">Reference proteome</keyword>
<keyword evidence="1" id="KW-1133">Transmembrane helix</keyword>
<dbReference type="EMBL" id="DUZY01000002">
    <property type="protein sequence ID" value="DAD28698.1"/>
    <property type="molecule type" value="Genomic_DNA"/>
</dbReference>